<evidence type="ECO:0000256" key="1">
    <source>
        <dbReference type="SAM" id="Coils"/>
    </source>
</evidence>
<dbReference type="AlphaFoldDB" id="A0AAV8X4B3"/>
<gene>
    <name evidence="2" type="ORF">NQ314_014134</name>
</gene>
<dbReference type="EMBL" id="JANEYF010003888">
    <property type="protein sequence ID" value="KAJ8933253.1"/>
    <property type="molecule type" value="Genomic_DNA"/>
</dbReference>
<comment type="caution">
    <text evidence="2">The sequence shown here is derived from an EMBL/GenBank/DDBJ whole genome shotgun (WGS) entry which is preliminary data.</text>
</comment>
<keyword evidence="1" id="KW-0175">Coiled coil</keyword>
<accession>A0AAV8X4B3</accession>
<reference evidence="2" key="1">
    <citation type="journal article" date="2023" name="Insect Mol. Biol.">
        <title>Genome sequencing provides insights into the evolution of gene families encoding plant cell wall-degrading enzymes in longhorned beetles.</title>
        <authorList>
            <person name="Shin N.R."/>
            <person name="Okamura Y."/>
            <person name="Kirsch R."/>
            <person name="Pauchet Y."/>
        </authorList>
    </citation>
    <scope>NUCLEOTIDE SEQUENCE</scope>
    <source>
        <strain evidence="2">RBIC_L_NR</strain>
    </source>
</reference>
<keyword evidence="3" id="KW-1185">Reference proteome</keyword>
<proteinExistence type="predicted"/>
<dbReference type="Pfam" id="PF25015">
    <property type="entry name" value="RBD_AKAP-17A"/>
    <property type="match status" value="1"/>
</dbReference>
<protein>
    <submittedName>
        <fullName evidence="2">Uncharacterized protein</fullName>
    </submittedName>
</protein>
<dbReference type="PANTHER" id="PTHR12484:SF4">
    <property type="entry name" value="A-KINASE ANCHOR PROTEIN 17A"/>
    <property type="match status" value="1"/>
</dbReference>
<dbReference type="PANTHER" id="PTHR12484">
    <property type="entry name" value="B-LYMPHOCYTE ANTIGEN-RELATED"/>
    <property type="match status" value="1"/>
</dbReference>
<dbReference type="InterPro" id="IPR056852">
    <property type="entry name" value="AK17A/B"/>
</dbReference>
<sequence length="352" mass="41848">MDKLRDLIKPDEFTLLKVTKTTIEFVRFEGEVETRAKLQSVVLKLNNKMIKLKDFSDLMRIRAVEWKSNFPNRRIWDDFFQNSRDMNEMKPGERPDTMHLSNLPSKWFIPYHLSEEKDIKPSEKNILSCYVQFKDYIGFTKAMDAFRDMKLVHKEDDDVTEVNIKIDFDKSKHLSDASIRRREIVRERLVKKAKEKEEKDKAELEEKQRREKIERRKLREEKRKAKILETLEVTGTDEINEKIAKEEKKLLRVQRKLEAIRLVEELFRRIKREMGAKKPKGSKIRATNDNIFLLVQGDMETKILKLKLSEDGFHSKPKTFKLSLSNAMGVFNCKKSGIWDNSSFEFDIHFTI</sequence>
<dbReference type="Proteomes" id="UP001162156">
    <property type="component" value="Unassembled WGS sequence"/>
</dbReference>
<name>A0AAV8X4B3_9CUCU</name>
<evidence type="ECO:0000313" key="2">
    <source>
        <dbReference type="EMBL" id="KAJ8933253.1"/>
    </source>
</evidence>
<evidence type="ECO:0000313" key="3">
    <source>
        <dbReference type="Proteomes" id="UP001162156"/>
    </source>
</evidence>
<feature type="coiled-coil region" evidence="1">
    <location>
        <begin position="187"/>
        <end position="263"/>
    </location>
</feature>
<organism evidence="2 3">
    <name type="scientific">Rhamnusium bicolor</name>
    <dbReference type="NCBI Taxonomy" id="1586634"/>
    <lineage>
        <taxon>Eukaryota</taxon>
        <taxon>Metazoa</taxon>
        <taxon>Ecdysozoa</taxon>
        <taxon>Arthropoda</taxon>
        <taxon>Hexapoda</taxon>
        <taxon>Insecta</taxon>
        <taxon>Pterygota</taxon>
        <taxon>Neoptera</taxon>
        <taxon>Endopterygota</taxon>
        <taxon>Coleoptera</taxon>
        <taxon>Polyphaga</taxon>
        <taxon>Cucujiformia</taxon>
        <taxon>Chrysomeloidea</taxon>
        <taxon>Cerambycidae</taxon>
        <taxon>Lepturinae</taxon>
        <taxon>Rhagiini</taxon>
        <taxon>Rhamnusium</taxon>
    </lineage>
</organism>